<evidence type="ECO:0000256" key="1">
    <source>
        <dbReference type="SAM" id="MobiDB-lite"/>
    </source>
</evidence>
<name>A0A7S3N7A6_9SPIT</name>
<feature type="compositionally biased region" description="Basic and acidic residues" evidence="1">
    <location>
        <begin position="75"/>
        <end position="103"/>
    </location>
</feature>
<dbReference type="EMBL" id="HBII01010636">
    <property type="protein sequence ID" value="CAE0345702.1"/>
    <property type="molecule type" value="Transcribed_RNA"/>
</dbReference>
<sequence length="414" mass="47044">MNDQNNLQPSEESSKILESSQAISEAVSNQSSSKESINHNVGKSEIECSIYKEFTVIGASALIENPMQPIEEANEELKNSKIEPEHANEDTSNKLEAHSDEKLEPIGAASEESKHSHHEEELLARCSQEELELMKLNNPEDLLADPAVGQVVEPALDLNIEEAKEVEEEEKDELIDEPKEFQPVQRDSVAISCAKAYVVKEENRERAGVIAKALETIRFTFCDPELRKTIAQVDESEDEKKQEYVVSCKPGKIVKKRWRIVNNSKIRWPKRTVIECLNEGAIVEIPEITTQLKPNDKLEISINIKIDENETENKVVVYVFRFKSPMYGEFGDPLLATVEIVPDLVQKPFEKILQEDKLKEFFEGEEINPIYYEMANDLSEDGMGTFEQCLEALLQCKSNYEEAKEILEMKNAPK</sequence>
<gene>
    <name evidence="2" type="ORF">EHAR0213_LOCUS4612</name>
</gene>
<accession>A0A7S3N7A6</accession>
<protein>
    <submittedName>
        <fullName evidence="2">Uncharacterized protein</fullName>
    </submittedName>
</protein>
<feature type="region of interest" description="Disordered" evidence="1">
    <location>
        <begin position="67"/>
        <end position="103"/>
    </location>
</feature>
<feature type="compositionally biased region" description="Polar residues" evidence="1">
    <location>
        <begin position="1"/>
        <end position="41"/>
    </location>
</feature>
<reference evidence="2" key="1">
    <citation type="submission" date="2021-01" db="EMBL/GenBank/DDBJ databases">
        <authorList>
            <person name="Corre E."/>
            <person name="Pelletier E."/>
            <person name="Niang G."/>
            <person name="Scheremetjew M."/>
            <person name="Finn R."/>
            <person name="Kale V."/>
            <person name="Holt S."/>
            <person name="Cochrane G."/>
            <person name="Meng A."/>
            <person name="Brown T."/>
            <person name="Cohen L."/>
        </authorList>
    </citation>
    <scope>NUCLEOTIDE SEQUENCE</scope>
    <source>
        <strain evidence="2">FSP1.4</strain>
    </source>
</reference>
<proteinExistence type="predicted"/>
<organism evidence="2">
    <name type="scientific">Euplotes harpa</name>
    <dbReference type="NCBI Taxonomy" id="151035"/>
    <lineage>
        <taxon>Eukaryota</taxon>
        <taxon>Sar</taxon>
        <taxon>Alveolata</taxon>
        <taxon>Ciliophora</taxon>
        <taxon>Intramacronucleata</taxon>
        <taxon>Spirotrichea</taxon>
        <taxon>Hypotrichia</taxon>
        <taxon>Euplotida</taxon>
        <taxon>Euplotidae</taxon>
        <taxon>Euplotes</taxon>
    </lineage>
</organism>
<evidence type="ECO:0000313" key="2">
    <source>
        <dbReference type="EMBL" id="CAE0345702.1"/>
    </source>
</evidence>
<feature type="region of interest" description="Disordered" evidence="1">
    <location>
        <begin position="1"/>
        <end position="42"/>
    </location>
</feature>
<dbReference type="AlphaFoldDB" id="A0A7S3N7A6"/>